<dbReference type="Proteomes" id="UP001555342">
    <property type="component" value="Unassembled WGS sequence"/>
</dbReference>
<gene>
    <name evidence="4" type="ORF">AB1E22_02250</name>
</gene>
<comment type="similarity">
    <text evidence="2">Belongs to the FlgN family.</text>
</comment>
<name>A0ABV3NPU7_9ENTR</name>
<evidence type="ECO:0000313" key="4">
    <source>
        <dbReference type="EMBL" id="MEW7311551.1"/>
    </source>
</evidence>
<dbReference type="RefSeq" id="WP_367593890.1">
    <property type="nucleotide sequence ID" value="NZ_JBFMVT010000002.1"/>
</dbReference>
<comment type="function">
    <text evidence="1">Required for the efficient initiation of filament assembly.</text>
</comment>
<organism evidence="4 5">
    <name type="scientific">Buttiauxella gaviniae</name>
    <dbReference type="NCBI Taxonomy" id="82990"/>
    <lineage>
        <taxon>Bacteria</taxon>
        <taxon>Pseudomonadati</taxon>
        <taxon>Pseudomonadota</taxon>
        <taxon>Gammaproteobacteria</taxon>
        <taxon>Enterobacterales</taxon>
        <taxon>Enterobacteriaceae</taxon>
        <taxon>Buttiauxella</taxon>
    </lineage>
</organism>
<keyword evidence="4" id="KW-0966">Cell projection</keyword>
<evidence type="ECO:0000256" key="3">
    <source>
        <dbReference type="ARBA" id="ARBA00022795"/>
    </source>
</evidence>
<keyword evidence="4" id="KW-0282">Flagellum</keyword>
<dbReference type="SUPFAM" id="SSF140566">
    <property type="entry name" value="FlgN-like"/>
    <property type="match status" value="1"/>
</dbReference>
<evidence type="ECO:0000256" key="2">
    <source>
        <dbReference type="ARBA" id="ARBA00007703"/>
    </source>
</evidence>
<protein>
    <submittedName>
        <fullName evidence="4">Flagellar protein FlgN</fullName>
    </submittedName>
</protein>
<dbReference type="InterPro" id="IPR007809">
    <property type="entry name" value="FlgN-like"/>
</dbReference>
<keyword evidence="5" id="KW-1185">Reference proteome</keyword>
<sequence length="142" mass="16624">MMTAGQRMTALLQDMVQDRQRYITLKNLLEEQRTLLLERNSEQLSRVNLELMEIYQQLTDCAATRQQSLQTLGFSADKAGLQQFIERLPQQHQGKISALWEDLQRNAELCQQLNERNGMVLHMQRQIMENVSQASEPADWIY</sequence>
<reference evidence="4 5" key="1">
    <citation type="submission" date="2024-07" db="EMBL/GenBank/DDBJ databases">
        <authorList>
            <person name="Wang L."/>
        </authorList>
    </citation>
    <scope>NUCLEOTIDE SEQUENCE [LARGE SCALE GENOMIC DNA]</scope>
    <source>
        <strain evidence="4 5">WL359</strain>
    </source>
</reference>
<keyword evidence="4" id="KW-0969">Cilium</keyword>
<evidence type="ECO:0000256" key="1">
    <source>
        <dbReference type="ARBA" id="ARBA00002397"/>
    </source>
</evidence>
<evidence type="ECO:0000313" key="5">
    <source>
        <dbReference type="Proteomes" id="UP001555342"/>
    </source>
</evidence>
<proteinExistence type="inferred from homology"/>
<dbReference type="EMBL" id="JBFMVT010000002">
    <property type="protein sequence ID" value="MEW7311551.1"/>
    <property type="molecule type" value="Genomic_DNA"/>
</dbReference>
<dbReference type="InterPro" id="IPR036679">
    <property type="entry name" value="FlgN-like_sf"/>
</dbReference>
<keyword evidence="3" id="KW-1005">Bacterial flagellum biogenesis</keyword>
<dbReference type="Gene3D" id="1.20.58.300">
    <property type="entry name" value="FlgN-like"/>
    <property type="match status" value="1"/>
</dbReference>
<dbReference type="Pfam" id="PF05130">
    <property type="entry name" value="FlgN"/>
    <property type="match status" value="1"/>
</dbReference>
<accession>A0ABV3NPU7</accession>
<comment type="caution">
    <text evidence="4">The sequence shown here is derived from an EMBL/GenBank/DDBJ whole genome shotgun (WGS) entry which is preliminary data.</text>
</comment>